<evidence type="ECO:0000313" key="3">
    <source>
        <dbReference type="Proteomes" id="UP000236752"/>
    </source>
</evidence>
<dbReference type="EMBL" id="FNUZ01000001">
    <property type="protein sequence ID" value="SEF71477.1"/>
    <property type="molecule type" value="Genomic_DNA"/>
</dbReference>
<keyword evidence="3" id="KW-1185">Reference proteome</keyword>
<gene>
    <name evidence="2" type="ORF">SAMN04488045_0910</name>
</gene>
<feature type="domain" description="Phosphodiester glycosidase" evidence="1">
    <location>
        <begin position="89"/>
        <end position="232"/>
    </location>
</feature>
<sequence length="259" mass="28711">MCVAIWTIDVLRNLTAFIAILASLSLTAGAALALECREITFDKLPFTLCEVDIEADDLRLFLNDKDGERFGHFSSINAALSDKGQQLGFAMNAGMYHDDRSPVGHYIENGKEQMRVIPNAGPGNFGMLPNGVLCIQSDSVRVIETLEYNEDRPECRYATQSGPMLVIDGKLHPRFLVDSTSRYIRNGVGTTEDGKKAVFAISDRSVTFHEFGRLFRDELKLPNALFLDGNVSRIHAPSLDRSDRGWYLGPIVGVVEPKN</sequence>
<dbReference type="RefSeq" id="WP_103909246.1">
    <property type="nucleotide sequence ID" value="NZ_FNUZ01000001.1"/>
</dbReference>
<reference evidence="2 3" key="1">
    <citation type="submission" date="2016-10" db="EMBL/GenBank/DDBJ databases">
        <authorList>
            <person name="de Groot N.N."/>
        </authorList>
    </citation>
    <scope>NUCLEOTIDE SEQUENCE [LARGE SCALE GENOMIC DNA]</scope>
    <source>
        <strain evidence="2 3">DSM 26915</strain>
    </source>
</reference>
<dbReference type="InterPro" id="IPR018711">
    <property type="entry name" value="NAGPA"/>
</dbReference>
<dbReference type="Pfam" id="PF09992">
    <property type="entry name" value="NAGPA"/>
    <property type="match status" value="1"/>
</dbReference>
<evidence type="ECO:0000259" key="1">
    <source>
        <dbReference type="Pfam" id="PF09992"/>
    </source>
</evidence>
<dbReference type="OrthoDB" id="5515706at2"/>
<evidence type="ECO:0000313" key="2">
    <source>
        <dbReference type="EMBL" id="SEF71477.1"/>
    </source>
</evidence>
<organism evidence="2 3">
    <name type="scientific">Thalassococcus halodurans</name>
    <dbReference type="NCBI Taxonomy" id="373675"/>
    <lineage>
        <taxon>Bacteria</taxon>
        <taxon>Pseudomonadati</taxon>
        <taxon>Pseudomonadota</taxon>
        <taxon>Alphaproteobacteria</taxon>
        <taxon>Rhodobacterales</taxon>
        <taxon>Roseobacteraceae</taxon>
        <taxon>Thalassococcus</taxon>
    </lineage>
</organism>
<dbReference type="Proteomes" id="UP000236752">
    <property type="component" value="Unassembled WGS sequence"/>
</dbReference>
<accession>A0A1H5UB35</accession>
<name>A0A1H5UB35_9RHOB</name>
<protein>
    <submittedName>
        <fullName evidence="2">Uncharacterized protein YigE, DUF2233 family</fullName>
    </submittedName>
</protein>
<proteinExistence type="predicted"/>
<dbReference type="AlphaFoldDB" id="A0A1H5UB35"/>